<protein>
    <submittedName>
        <fullName evidence="5">Pentatricopeptide repeat-containing protein</fullName>
    </submittedName>
</protein>
<reference evidence="5" key="1">
    <citation type="submission" date="2023-02" db="EMBL/GenBank/DDBJ databases">
        <title>Genome of toxic invasive species Heracleum sosnowskyi carries increased number of genes despite the absence of recent whole-genome duplications.</title>
        <authorList>
            <person name="Schelkunov M."/>
            <person name="Shtratnikova V."/>
            <person name="Makarenko M."/>
            <person name="Klepikova A."/>
            <person name="Omelchenko D."/>
            <person name="Novikova G."/>
            <person name="Obukhova E."/>
            <person name="Bogdanov V."/>
            <person name="Penin A."/>
            <person name="Logacheva M."/>
        </authorList>
    </citation>
    <scope>NUCLEOTIDE SEQUENCE</scope>
    <source>
        <strain evidence="5">Hsosn_3</strain>
        <tissue evidence="5">Leaf</tissue>
    </source>
</reference>
<dbReference type="GO" id="GO:0008270">
    <property type="term" value="F:zinc ion binding"/>
    <property type="evidence" value="ECO:0007669"/>
    <property type="project" value="InterPro"/>
</dbReference>
<gene>
    <name evidence="5" type="ORF">POM88_034370</name>
</gene>
<feature type="domain" description="DYW" evidence="4">
    <location>
        <begin position="515"/>
        <end position="561"/>
    </location>
</feature>
<dbReference type="PANTHER" id="PTHR47926">
    <property type="entry name" value="PENTATRICOPEPTIDE REPEAT-CONTAINING PROTEIN"/>
    <property type="match status" value="1"/>
</dbReference>
<sequence length="612" mass="69106">MVKTSVLHQPHLLIPHEDHSQQTQESISLKLKEQECMSLSKKCSSLKELKQVHCHIVKFGLFCSSLCSSNLLLSCVQSSWGSMDYACSIFNQIDDPGCFEFNMMIRGYVRDMDFDEALFLYHQMLDMEVVPDNFTYPFLLKACARLRDVKKGVQIHGHVFKYGYEDDVFVQNSLINFYGKCGELRECCCVFEKMEQRSVASWSALIAAHARNGLWVECVGSFRDMIREGCWRPEESILVSVLSACTNLGDYNTGQCTHGNLIRNMCGHNVVVETSLLDMYLKCGYLKKGLYLFDSMVEKNHLTYSVMISGLATHGCGAEALVVFSKMLKEGLEPDDVVYVGVLTACSHAGLVEEGLQLFNRIKNEHMIEPTIQHYGCLVDLLGRAGRLDEALQVIKNMPMEPNDVVWRSLLGACKTFSNIQLGEIAAEKLMQMKLINASDFLVLSHIYAEARRWKDVAITRTKMAESGLTQTPGFSFVEVKKKIYKFVSQDMAWPQCNGVYDMLHQMEWQLKFEGYSADTSQVLLDVDEEEKMERLSRRSQKLAIAFALIHTSEGSPIRIHGQNVSELLVHVGLVMPASPNVTANRLESSGNRKSRKQHSLGPAIIRVAYQS</sequence>
<dbReference type="Pfam" id="PF01535">
    <property type="entry name" value="PPR"/>
    <property type="match status" value="3"/>
</dbReference>
<evidence type="ECO:0000313" key="5">
    <source>
        <dbReference type="EMBL" id="KAK1368278.1"/>
    </source>
</evidence>
<feature type="repeat" description="PPR" evidence="3">
    <location>
        <begin position="167"/>
        <end position="201"/>
    </location>
</feature>
<dbReference type="NCBIfam" id="TIGR00756">
    <property type="entry name" value="PPR"/>
    <property type="match status" value="4"/>
</dbReference>
<dbReference type="FunFam" id="1.25.40.10:FF:001370">
    <property type="entry name" value="Pentatricopeptide repeat-containing protein"/>
    <property type="match status" value="1"/>
</dbReference>
<dbReference type="FunFam" id="1.25.40.10:FF:000184">
    <property type="entry name" value="Pentatricopeptide repeat-containing protein, chloroplastic"/>
    <property type="match status" value="1"/>
</dbReference>
<dbReference type="InterPro" id="IPR002885">
    <property type="entry name" value="PPR_rpt"/>
</dbReference>
<name>A0AAD8HL44_9APIA</name>
<comment type="similarity">
    <text evidence="1">Belongs to the PPR family. PCMP-H subfamily.</text>
</comment>
<dbReference type="InterPro" id="IPR032867">
    <property type="entry name" value="DYW_dom"/>
</dbReference>
<dbReference type="PROSITE" id="PS51375">
    <property type="entry name" value="PPR"/>
    <property type="match status" value="3"/>
</dbReference>
<dbReference type="Pfam" id="PF13041">
    <property type="entry name" value="PPR_2"/>
    <property type="match status" value="2"/>
</dbReference>
<dbReference type="AlphaFoldDB" id="A0AAD8HL44"/>
<dbReference type="InterPro" id="IPR046960">
    <property type="entry name" value="PPR_At4g14850-like_plant"/>
</dbReference>
<dbReference type="EMBL" id="JAUIZM010000008">
    <property type="protein sequence ID" value="KAK1368278.1"/>
    <property type="molecule type" value="Genomic_DNA"/>
</dbReference>
<evidence type="ECO:0000313" key="6">
    <source>
        <dbReference type="Proteomes" id="UP001237642"/>
    </source>
</evidence>
<dbReference type="GO" id="GO:0003723">
    <property type="term" value="F:RNA binding"/>
    <property type="evidence" value="ECO:0007669"/>
    <property type="project" value="InterPro"/>
</dbReference>
<feature type="repeat" description="PPR" evidence="3">
    <location>
        <begin position="300"/>
        <end position="334"/>
    </location>
</feature>
<dbReference type="Gene3D" id="1.25.40.10">
    <property type="entry name" value="Tetratricopeptide repeat domain"/>
    <property type="match status" value="3"/>
</dbReference>
<keyword evidence="2" id="KW-0677">Repeat</keyword>
<feature type="repeat" description="PPR" evidence="3">
    <location>
        <begin position="97"/>
        <end position="131"/>
    </location>
</feature>
<dbReference type="Proteomes" id="UP001237642">
    <property type="component" value="Unassembled WGS sequence"/>
</dbReference>
<dbReference type="InterPro" id="IPR011990">
    <property type="entry name" value="TPR-like_helical_dom_sf"/>
</dbReference>
<dbReference type="Pfam" id="PF14432">
    <property type="entry name" value="DYW_deaminase"/>
    <property type="match status" value="1"/>
</dbReference>
<dbReference type="PANTHER" id="PTHR47926:SF400">
    <property type="entry name" value="PENTACOTRIPEPTIDE-REPEAT REGION OF PRORP DOMAIN-CONTAINING PROTEIN"/>
    <property type="match status" value="1"/>
</dbReference>
<comment type="caution">
    <text evidence="5">The sequence shown here is derived from an EMBL/GenBank/DDBJ whole genome shotgun (WGS) entry which is preliminary data.</text>
</comment>
<accession>A0AAD8HL44</accession>
<evidence type="ECO:0000259" key="4">
    <source>
        <dbReference type="Pfam" id="PF14432"/>
    </source>
</evidence>
<evidence type="ECO:0000256" key="2">
    <source>
        <dbReference type="ARBA" id="ARBA00022737"/>
    </source>
</evidence>
<evidence type="ECO:0000256" key="3">
    <source>
        <dbReference type="PROSITE-ProRule" id="PRU00708"/>
    </source>
</evidence>
<keyword evidence="6" id="KW-1185">Reference proteome</keyword>
<proteinExistence type="inferred from homology"/>
<dbReference type="Pfam" id="PF20431">
    <property type="entry name" value="E_motif"/>
    <property type="match status" value="1"/>
</dbReference>
<evidence type="ECO:0000256" key="1">
    <source>
        <dbReference type="ARBA" id="ARBA00006643"/>
    </source>
</evidence>
<dbReference type="GO" id="GO:0009451">
    <property type="term" value="P:RNA modification"/>
    <property type="evidence" value="ECO:0007669"/>
    <property type="project" value="InterPro"/>
</dbReference>
<organism evidence="5 6">
    <name type="scientific">Heracleum sosnowskyi</name>
    <dbReference type="NCBI Taxonomy" id="360622"/>
    <lineage>
        <taxon>Eukaryota</taxon>
        <taxon>Viridiplantae</taxon>
        <taxon>Streptophyta</taxon>
        <taxon>Embryophyta</taxon>
        <taxon>Tracheophyta</taxon>
        <taxon>Spermatophyta</taxon>
        <taxon>Magnoliopsida</taxon>
        <taxon>eudicotyledons</taxon>
        <taxon>Gunneridae</taxon>
        <taxon>Pentapetalae</taxon>
        <taxon>asterids</taxon>
        <taxon>campanulids</taxon>
        <taxon>Apiales</taxon>
        <taxon>Apiaceae</taxon>
        <taxon>Apioideae</taxon>
        <taxon>apioid superclade</taxon>
        <taxon>Tordylieae</taxon>
        <taxon>Tordyliinae</taxon>
        <taxon>Heracleum</taxon>
    </lineage>
</organism>
<dbReference type="InterPro" id="IPR046848">
    <property type="entry name" value="E_motif"/>
</dbReference>
<reference evidence="5" key="2">
    <citation type="submission" date="2023-05" db="EMBL/GenBank/DDBJ databases">
        <authorList>
            <person name="Schelkunov M.I."/>
        </authorList>
    </citation>
    <scope>NUCLEOTIDE SEQUENCE</scope>
    <source>
        <strain evidence="5">Hsosn_3</strain>
        <tissue evidence="5">Leaf</tissue>
    </source>
</reference>